<proteinExistence type="predicted"/>
<keyword evidence="1" id="KW-0732">Signal</keyword>
<dbReference type="Proteomes" id="UP001215280">
    <property type="component" value="Unassembled WGS sequence"/>
</dbReference>
<organism evidence="2 3">
    <name type="scientific">Mycena maculata</name>
    <dbReference type="NCBI Taxonomy" id="230809"/>
    <lineage>
        <taxon>Eukaryota</taxon>
        <taxon>Fungi</taxon>
        <taxon>Dikarya</taxon>
        <taxon>Basidiomycota</taxon>
        <taxon>Agaricomycotina</taxon>
        <taxon>Agaricomycetes</taxon>
        <taxon>Agaricomycetidae</taxon>
        <taxon>Agaricales</taxon>
        <taxon>Marasmiineae</taxon>
        <taxon>Mycenaceae</taxon>
        <taxon>Mycena</taxon>
    </lineage>
</organism>
<evidence type="ECO:0000313" key="3">
    <source>
        <dbReference type="Proteomes" id="UP001215280"/>
    </source>
</evidence>
<feature type="signal peptide" evidence="1">
    <location>
        <begin position="1"/>
        <end position="20"/>
    </location>
</feature>
<evidence type="ECO:0000313" key="2">
    <source>
        <dbReference type="EMBL" id="KAJ7742940.1"/>
    </source>
</evidence>
<dbReference type="EMBL" id="JARJLG010000115">
    <property type="protein sequence ID" value="KAJ7742940.1"/>
    <property type="molecule type" value="Genomic_DNA"/>
</dbReference>
<accession>A0AAD7IH18</accession>
<sequence length="88" mass="9548">MIKITLLTATVLACTAFVQATNDCKAGLAYCGRTLFEKDKYDYNLISAQAILFMCSSDPGYPGYVKYMQSCGYDHCVAGGTNANDYCA</sequence>
<reference evidence="2" key="1">
    <citation type="submission" date="2023-03" db="EMBL/GenBank/DDBJ databases">
        <title>Massive genome expansion in bonnet fungi (Mycena s.s.) driven by repeated elements and novel gene families across ecological guilds.</title>
        <authorList>
            <consortium name="Lawrence Berkeley National Laboratory"/>
            <person name="Harder C.B."/>
            <person name="Miyauchi S."/>
            <person name="Viragh M."/>
            <person name="Kuo A."/>
            <person name="Thoen E."/>
            <person name="Andreopoulos B."/>
            <person name="Lu D."/>
            <person name="Skrede I."/>
            <person name="Drula E."/>
            <person name="Henrissat B."/>
            <person name="Morin E."/>
            <person name="Kohler A."/>
            <person name="Barry K."/>
            <person name="LaButti K."/>
            <person name="Morin E."/>
            <person name="Salamov A."/>
            <person name="Lipzen A."/>
            <person name="Mereny Z."/>
            <person name="Hegedus B."/>
            <person name="Baldrian P."/>
            <person name="Stursova M."/>
            <person name="Weitz H."/>
            <person name="Taylor A."/>
            <person name="Grigoriev I.V."/>
            <person name="Nagy L.G."/>
            <person name="Martin F."/>
            <person name="Kauserud H."/>
        </authorList>
    </citation>
    <scope>NUCLEOTIDE SEQUENCE</scope>
    <source>
        <strain evidence="2">CBHHK188m</strain>
    </source>
</reference>
<feature type="chain" id="PRO_5042151308" evidence="1">
    <location>
        <begin position="21"/>
        <end position="88"/>
    </location>
</feature>
<evidence type="ECO:0000256" key="1">
    <source>
        <dbReference type="SAM" id="SignalP"/>
    </source>
</evidence>
<comment type="caution">
    <text evidence="2">The sequence shown here is derived from an EMBL/GenBank/DDBJ whole genome shotgun (WGS) entry which is preliminary data.</text>
</comment>
<keyword evidence="3" id="KW-1185">Reference proteome</keyword>
<gene>
    <name evidence="2" type="ORF">DFH07DRAFT_964319</name>
</gene>
<dbReference type="AlphaFoldDB" id="A0AAD7IH18"/>
<protein>
    <submittedName>
        <fullName evidence="2">Uncharacterized protein</fullName>
    </submittedName>
</protein>
<name>A0AAD7IH18_9AGAR</name>